<sequence>MNYSAGTAEIFLSDAAGNLVPNRLVSLDGASAQNVTMDATGRATIPLLGTFVRAHSAGDIQRESRSQYYLNTHSSGFSPTSFLAGATDLFGYLNAAISNTVLFTEWLVLGIPTLFWMRFMRVKPA</sequence>
<dbReference type="OrthoDB" id="242461at2157"/>
<dbReference type="RefSeq" id="WP_124953147.1">
    <property type="nucleotide sequence ID" value="NZ_RRCH01000001.1"/>
</dbReference>
<protein>
    <submittedName>
        <fullName evidence="2">Uncharacterized protein</fullName>
    </submittedName>
</protein>
<organism evidence="2 3">
    <name type="scientific">Halocatena pleomorpha</name>
    <dbReference type="NCBI Taxonomy" id="1785090"/>
    <lineage>
        <taxon>Archaea</taxon>
        <taxon>Methanobacteriati</taxon>
        <taxon>Methanobacteriota</taxon>
        <taxon>Stenosarchaea group</taxon>
        <taxon>Halobacteria</taxon>
        <taxon>Halobacteriales</taxon>
        <taxon>Natronomonadaceae</taxon>
        <taxon>Halocatena</taxon>
    </lineage>
</organism>
<gene>
    <name evidence="2" type="ORF">EIK79_00170</name>
</gene>
<evidence type="ECO:0000256" key="1">
    <source>
        <dbReference type="SAM" id="Phobius"/>
    </source>
</evidence>
<feature type="transmembrane region" description="Helical" evidence="1">
    <location>
        <begin position="89"/>
        <end position="116"/>
    </location>
</feature>
<keyword evidence="3" id="KW-1185">Reference proteome</keyword>
<reference evidence="2 3" key="1">
    <citation type="submission" date="2018-11" db="EMBL/GenBank/DDBJ databases">
        <title>Taxonoimc description of Halomarina strain SPP-AMP-1.</title>
        <authorList>
            <person name="Pal Y."/>
            <person name="Srinivasana K."/>
            <person name="Verma A."/>
            <person name="Kumar P."/>
        </authorList>
    </citation>
    <scope>NUCLEOTIDE SEQUENCE [LARGE SCALE GENOMIC DNA]</scope>
    <source>
        <strain evidence="2 3">SPP-AMP-1</strain>
    </source>
</reference>
<comment type="caution">
    <text evidence="2">The sequence shown here is derived from an EMBL/GenBank/DDBJ whole genome shotgun (WGS) entry which is preliminary data.</text>
</comment>
<keyword evidence="1" id="KW-0472">Membrane</keyword>
<dbReference type="AlphaFoldDB" id="A0A3P3RMX5"/>
<dbReference type="EMBL" id="RRCH01000001">
    <property type="protein sequence ID" value="RRJ34230.1"/>
    <property type="molecule type" value="Genomic_DNA"/>
</dbReference>
<name>A0A3P3RMX5_9EURY</name>
<accession>A0A3P3RMX5</accession>
<keyword evidence="1" id="KW-1133">Transmembrane helix</keyword>
<proteinExistence type="predicted"/>
<keyword evidence="1" id="KW-0812">Transmembrane</keyword>
<evidence type="ECO:0000313" key="3">
    <source>
        <dbReference type="Proteomes" id="UP000282322"/>
    </source>
</evidence>
<evidence type="ECO:0000313" key="2">
    <source>
        <dbReference type="EMBL" id="RRJ34230.1"/>
    </source>
</evidence>
<dbReference type="Proteomes" id="UP000282322">
    <property type="component" value="Unassembled WGS sequence"/>
</dbReference>